<keyword evidence="6" id="KW-0862">Zinc</keyword>
<dbReference type="InterPro" id="IPR008753">
    <property type="entry name" value="Peptidase_M13_N"/>
</dbReference>
<sequence>MNMRMAAVACALAGSLLSTAAVATQKPGAGLPPMGPDQMVFSIANMDRSVSPGQDFYRYAAGGWLTRVQRPERHASYGFFEIVADRVQDQMGSVLQKAGQDAATAPKGSPAQQVGTFYNAYMDVGARRSAGLRPIRSFLDRVDQIQDMPSLARFMANSQRDGGPTLFLVAAPDIDFRNSKENIIYLAAGGLGLSSDFEDVFEEPDGGPRISGYRTYLVDTLKIAGFDAAKAAAMADLSIRIDRTLHAAKLPPAEAGNPAKLYNPRTIAQLRNELSSLDVGLLLDELQFGSPERLILAEPRYLPALSRLLAGLSMAEVRDYARARTILTFTPYLSPDFDKPLVAFSKSLTGVGVLPPQEQRALDLITQNLGQPVSKLYVDNFFPAETRQQASEMVGLIKGAFVERMPNRAWLSDPTRTAAIAKLDALQFAIGYPDEWIDYRGVTVTPDLVDSKVALARFDHDRLRNKIGRPAKHDYFATSKTLPMIVNAGYDPQLNGFEVPAAIIQVPMFDAKADPAVNFCRMGAVLGHEMTHGFDWSGKQFDGSGNMRNWWQPVDDAAFDKLAGGLVAQANSYEFLPGKISTSGAQQVGENMADLGGITLAHAALRAYLAKHPDKDVPIDGLSQDQRCFLAWSQLWAWKGQDQMLQSLVARDPHPPNAYRATAPLRHLDAFYSAFGIKEGDEMWLSPEKRVRAW</sequence>
<evidence type="ECO:0000313" key="12">
    <source>
        <dbReference type="Proteomes" id="UP001500235"/>
    </source>
</evidence>
<feature type="domain" description="Peptidase M13 C-terminal" evidence="9">
    <location>
        <begin position="487"/>
        <end position="691"/>
    </location>
</feature>
<protein>
    <submittedName>
        <fullName evidence="11">M13 family metallopeptidase</fullName>
    </submittedName>
</protein>
<feature type="signal peptide" evidence="8">
    <location>
        <begin position="1"/>
        <end position="20"/>
    </location>
</feature>
<reference evidence="12" key="1">
    <citation type="journal article" date="2019" name="Int. J. Syst. Evol. Microbiol.">
        <title>The Global Catalogue of Microorganisms (GCM) 10K type strain sequencing project: providing services to taxonomists for standard genome sequencing and annotation.</title>
        <authorList>
            <consortium name="The Broad Institute Genomics Platform"/>
            <consortium name="The Broad Institute Genome Sequencing Center for Infectious Disease"/>
            <person name="Wu L."/>
            <person name="Ma J."/>
        </authorList>
    </citation>
    <scope>NUCLEOTIDE SEQUENCE [LARGE SCALE GENOMIC DNA]</scope>
    <source>
        <strain evidence="12">JCM 17563</strain>
    </source>
</reference>
<keyword evidence="8" id="KW-0732">Signal</keyword>
<keyword evidence="7" id="KW-0482">Metalloprotease</keyword>
<evidence type="ECO:0000256" key="5">
    <source>
        <dbReference type="ARBA" id="ARBA00022801"/>
    </source>
</evidence>
<dbReference type="PROSITE" id="PS51885">
    <property type="entry name" value="NEPRILYSIN"/>
    <property type="match status" value="1"/>
</dbReference>
<evidence type="ECO:0000256" key="7">
    <source>
        <dbReference type="ARBA" id="ARBA00023049"/>
    </source>
</evidence>
<comment type="cofactor">
    <cofactor evidence="1">
        <name>Zn(2+)</name>
        <dbReference type="ChEBI" id="CHEBI:29105"/>
    </cofactor>
</comment>
<evidence type="ECO:0000256" key="2">
    <source>
        <dbReference type="ARBA" id="ARBA00007357"/>
    </source>
</evidence>
<evidence type="ECO:0000259" key="10">
    <source>
        <dbReference type="Pfam" id="PF05649"/>
    </source>
</evidence>
<keyword evidence="5" id="KW-0378">Hydrolase</keyword>
<dbReference type="InterPro" id="IPR000718">
    <property type="entry name" value="Peptidase_M13"/>
</dbReference>
<evidence type="ECO:0000256" key="1">
    <source>
        <dbReference type="ARBA" id="ARBA00001947"/>
    </source>
</evidence>
<dbReference type="PRINTS" id="PR00786">
    <property type="entry name" value="NEPRILYSIN"/>
</dbReference>
<organism evidence="11 12">
    <name type="scientific">Sphingomonas swuensis</name>
    <dbReference type="NCBI Taxonomy" id="977800"/>
    <lineage>
        <taxon>Bacteria</taxon>
        <taxon>Pseudomonadati</taxon>
        <taxon>Pseudomonadota</taxon>
        <taxon>Alphaproteobacteria</taxon>
        <taxon>Sphingomonadales</taxon>
        <taxon>Sphingomonadaceae</taxon>
        <taxon>Sphingomonas</taxon>
    </lineage>
</organism>
<dbReference type="EMBL" id="BAABBQ010000001">
    <property type="protein sequence ID" value="GAA4013080.1"/>
    <property type="molecule type" value="Genomic_DNA"/>
</dbReference>
<keyword evidence="4" id="KW-0479">Metal-binding</keyword>
<gene>
    <name evidence="11" type="ORF">GCM10022280_08990</name>
</gene>
<keyword evidence="3" id="KW-0645">Protease</keyword>
<evidence type="ECO:0000256" key="8">
    <source>
        <dbReference type="SAM" id="SignalP"/>
    </source>
</evidence>
<keyword evidence="12" id="KW-1185">Reference proteome</keyword>
<dbReference type="InterPro" id="IPR042089">
    <property type="entry name" value="Peptidase_M13_dom_2"/>
</dbReference>
<dbReference type="PANTHER" id="PTHR11733">
    <property type="entry name" value="ZINC METALLOPROTEASE FAMILY M13 NEPRILYSIN-RELATED"/>
    <property type="match status" value="1"/>
</dbReference>
<comment type="similarity">
    <text evidence="2">Belongs to the peptidase M13 family.</text>
</comment>
<dbReference type="Proteomes" id="UP001500235">
    <property type="component" value="Unassembled WGS sequence"/>
</dbReference>
<name>A0ABP7SKK9_9SPHN</name>
<dbReference type="PANTHER" id="PTHR11733:SF167">
    <property type="entry name" value="FI17812P1-RELATED"/>
    <property type="match status" value="1"/>
</dbReference>
<accession>A0ABP7SKK9</accession>
<evidence type="ECO:0000256" key="6">
    <source>
        <dbReference type="ARBA" id="ARBA00022833"/>
    </source>
</evidence>
<dbReference type="Gene3D" id="3.40.390.10">
    <property type="entry name" value="Collagenase (Catalytic Domain)"/>
    <property type="match status" value="1"/>
</dbReference>
<evidence type="ECO:0000313" key="11">
    <source>
        <dbReference type="EMBL" id="GAA4013080.1"/>
    </source>
</evidence>
<proteinExistence type="inferred from homology"/>
<evidence type="ECO:0000256" key="4">
    <source>
        <dbReference type="ARBA" id="ARBA00022723"/>
    </source>
</evidence>
<evidence type="ECO:0000259" key="9">
    <source>
        <dbReference type="Pfam" id="PF01431"/>
    </source>
</evidence>
<dbReference type="SUPFAM" id="SSF55486">
    <property type="entry name" value="Metalloproteases ('zincins'), catalytic domain"/>
    <property type="match status" value="1"/>
</dbReference>
<evidence type="ECO:0000256" key="3">
    <source>
        <dbReference type="ARBA" id="ARBA00022670"/>
    </source>
</evidence>
<dbReference type="Gene3D" id="1.10.1380.10">
    <property type="entry name" value="Neutral endopeptidase , domain2"/>
    <property type="match status" value="1"/>
</dbReference>
<dbReference type="Pfam" id="PF01431">
    <property type="entry name" value="Peptidase_M13"/>
    <property type="match status" value="1"/>
</dbReference>
<feature type="chain" id="PRO_5045942621" evidence="8">
    <location>
        <begin position="21"/>
        <end position="694"/>
    </location>
</feature>
<dbReference type="Pfam" id="PF05649">
    <property type="entry name" value="Peptidase_M13_N"/>
    <property type="match status" value="1"/>
</dbReference>
<dbReference type="InterPro" id="IPR018497">
    <property type="entry name" value="Peptidase_M13_C"/>
</dbReference>
<dbReference type="InterPro" id="IPR024079">
    <property type="entry name" value="MetalloPept_cat_dom_sf"/>
</dbReference>
<comment type="caution">
    <text evidence="11">The sequence shown here is derived from an EMBL/GenBank/DDBJ whole genome shotgun (WGS) entry which is preliminary data.</text>
</comment>
<feature type="domain" description="Peptidase M13 N-terminal" evidence="10">
    <location>
        <begin position="52"/>
        <end position="433"/>
    </location>
</feature>
<dbReference type="CDD" id="cd08662">
    <property type="entry name" value="M13"/>
    <property type="match status" value="1"/>
</dbReference>